<evidence type="ECO:0000313" key="4">
    <source>
        <dbReference type="Proteomes" id="UP001172673"/>
    </source>
</evidence>
<dbReference type="PANTHER" id="PTHR13526">
    <property type="entry name" value="TRANSCRIPTION FACTOR SPT20 HOMOLOG"/>
    <property type="match status" value="1"/>
</dbReference>
<dbReference type="InterPro" id="IPR046468">
    <property type="entry name" value="Spt20-like_SEP"/>
</dbReference>
<comment type="caution">
    <text evidence="3">The sequence shown here is derived from an EMBL/GenBank/DDBJ whole genome shotgun (WGS) entry which is preliminary data.</text>
</comment>
<evidence type="ECO:0000313" key="3">
    <source>
        <dbReference type="EMBL" id="KAJ9616823.1"/>
    </source>
</evidence>
<feature type="region of interest" description="Disordered" evidence="1">
    <location>
        <begin position="232"/>
        <end position="270"/>
    </location>
</feature>
<dbReference type="PANTHER" id="PTHR13526:SF8">
    <property type="entry name" value="TRANSCRIPTION FACTOR SPT20 HOMOLOG"/>
    <property type="match status" value="1"/>
</dbReference>
<feature type="region of interest" description="Disordered" evidence="1">
    <location>
        <begin position="477"/>
        <end position="680"/>
    </location>
</feature>
<dbReference type="GO" id="GO:0000124">
    <property type="term" value="C:SAGA complex"/>
    <property type="evidence" value="ECO:0007669"/>
    <property type="project" value="InterPro"/>
</dbReference>
<dbReference type="InterPro" id="IPR021950">
    <property type="entry name" value="Spt20"/>
</dbReference>
<feature type="compositionally biased region" description="Low complexity" evidence="1">
    <location>
        <begin position="522"/>
        <end position="550"/>
    </location>
</feature>
<feature type="compositionally biased region" description="Basic and acidic residues" evidence="1">
    <location>
        <begin position="477"/>
        <end position="505"/>
    </location>
</feature>
<protein>
    <recommendedName>
        <fullName evidence="2">Spt20-like SEP domain-containing protein</fullName>
    </recommendedName>
</protein>
<dbReference type="Pfam" id="PF12090">
    <property type="entry name" value="Spt20_SEP"/>
    <property type="match status" value="1"/>
</dbReference>
<feature type="region of interest" description="Disordered" evidence="1">
    <location>
        <begin position="1"/>
        <end position="88"/>
    </location>
</feature>
<feature type="compositionally biased region" description="Low complexity" evidence="1">
    <location>
        <begin position="731"/>
        <end position="764"/>
    </location>
</feature>
<name>A0AA39CR18_9EURO</name>
<accession>A0AA39CR18</accession>
<dbReference type="EMBL" id="JAPDRK010000001">
    <property type="protein sequence ID" value="KAJ9616823.1"/>
    <property type="molecule type" value="Genomic_DNA"/>
</dbReference>
<feature type="compositionally biased region" description="Polar residues" evidence="1">
    <location>
        <begin position="48"/>
        <end position="66"/>
    </location>
</feature>
<feature type="compositionally biased region" description="Polar residues" evidence="1">
    <location>
        <begin position="624"/>
        <end position="636"/>
    </location>
</feature>
<organism evidence="3 4">
    <name type="scientific">Cladophialophora chaetospira</name>
    <dbReference type="NCBI Taxonomy" id="386627"/>
    <lineage>
        <taxon>Eukaryota</taxon>
        <taxon>Fungi</taxon>
        <taxon>Dikarya</taxon>
        <taxon>Ascomycota</taxon>
        <taxon>Pezizomycotina</taxon>
        <taxon>Eurotiomycetes</taxon>
        <taxon>Chaetothyriomycetidae</taxon>
        <taxon>Chaetothyriales</taxon>
        <taxon>Herpotrichiellaceae</taxon>
        <taxon>Cladophialophora</taxon>
    </lineage>
</organism>
<reference evidence="3" key="1">
    <citation type="submission" date="2022-10" db="EMBL/GenBank/DDBJ databases">
        <title>Culturing micro-colonial fungi from biological soil crusts in the Mojave desert and describing Neophaeococcomyces mojavensis, and introducing the new genera and species Taxawa tesnikishii.</title>
        <authorList>
            <person name="Kurbessoian T."/>
            <person name="Stajich J.E."/>
        </authorList>
    </citation>
    <scope>NUCLEOTIDE SEQUENCE</scope>
    <source>
        <strain evidence="3">TK_41</strain>
    </source>
</reference>
<feature type="region of interest" description="Disordered" evidence="1">
    <location>
        <begin position="721"/>
        <end position="780"/>
    </location>
</feature>
<feature type="compositionally biased region" description="Polar residues" evidence="1">
    <location>
        <begin position="644"/>
        <end position="663"/>
    </location>
</feature>
<feature type="compositionally biased region" description="Pro residues" evidence="1">
    <location>
        <begin position="328"/>
        <end position="339"/>
    </location>
</feature>
<evidence type="ECO:0000256" key="1">
    <source>
        <dbReference type="SAM" id="MobiDB-lite"/>
    </source>
</evidence>
<proteinExistence type="predicted"/>
<feature type="compositionally biased region" description="Low complexity" evidence="1">
    <location>
        <begin position="957"/>
        <end position="1015"/>
    </location>
</feature>
<dbReference type="AlphaFoldDB" id="A0AA39CR18"/>
<feature type="compositionally biased region" description="Basic and acidic residues" evidence="1">
    <location>
        <begin position="251"/>
        <end position="266"/>
    </location>
</feature>
<feature type="compositionally biased region" description="Low complexity" evidence="1">
    <location>
        <begin position="671"/>
        <end position="680"/>
    </location>
</feature>
<sequence>MAAVMAKPAGTATKMKKPPTPVVQTNMNGVKPTAPSASPSSARKSLPGQGQTPTSATSNNATVNGATRQNRRLQRLTTRNNSTAEGALEKRAAKKYPEPYGMLIVDLNVERTKTDRSCSVVPKDTHILRKFKGCTPSLIVHLHPTHFRFDQQDGSFSYRSEMRVFIDHLAKGTIPHDMVEEFRKSEVKYYDGWLIVRVVDHKAAARDAAASGAAADDEKPFSIHNYNQYITPSPYAPYPTKEQSVNKSPRLKQEQSDQKDGPHSDETINVVPKSLKPQPRIYHVALRPTILSRHMDLVIDAMQPDPKSLYRKGSQANVNGRAAGAGPPQTPISGMPPTPSAEKGPPFKKQKLKIDPKDMIEYEGRVVNAIAPPLYLDAVESLEEAETLIHMLKDPLHDQRPPSPKSRKRTVAELAADDAHAKGQERFMLVMDERTAGTNGAGNAGAVDGQAAAALFQPRFEKFNALDNIKREIAERKQREKDRQLQEDENRRGQQERMQEEEKKRIMMQRTQEARMLRARQAEVAAAMAAQQQQQQPQQTQPAQRPSSSQVNGIPPNMRNQMMQGGSPIIRQGTPHAASSPVATSAAQGGVAMAVSGSQQGHGSPPRPGSAVQHGHPSAPMTRGPSQQGPSRNGTPQIPHGTPAQRNATPIMRQNTPAQSVSHASPHGATQQMPAGMMPGMQAQMPNGVPRQMNPQQMAELQRRHALQQQAAQQAAMQNGMVNGTPQMSPAQVAQLQAHQQAQAQANREAAMRQQQQHAMQSQQGTPQIAQMSPVPNPNQKAYNQQLAETMKAQMQNVGQGQNHMSPAPNHMTPQQQQAQLVHAQAQQQQRMMQAAHAAQQAQAAQAQGQMMGQGVPQPRPRAQMDPETQQQFQRTFQAYQQRLAATAAAKYGGNPQMLQPQEIQQIKLQANQLAQQAMQKQRHGAMNTQMQQAMQMQQLQARQQQMAQQQGGGMPNGMMGMQNMQGGQVPPNMAQVLQQQQAQHMQQMQMQHAQQMMAAQQHQQQQQNMQFQQR</sequence>
<dbReference type="GO" id="GO:0006357">
    <property type="term" value="P:regulation of transcription by RNA polymerase II"/>
    <property type="evidence" value="ECO:0007669"/>
    <property type="project" value="TreeGrafter"/>
</dbReference>
<dbReference type="Proteomes" id="UP001172673">
    <property type="component" value="Unassembled WGS sequence"/>
</dbReference>
<feature type="compositionally biased region" description="Polar residues" evidence="1">
    <location>
        <begin position="721"/>
        <end position="730"/>
    </location>
</feature>
<feature type="region of interest" description="Disordered" evidence="1">
    <location>
        <begin position="949"/>
        <end position="1015"/>
    </location>
</feature>
<feature type="region of interest" description="Disordered" evidence="1">
    <location>
        <begin position="318"/>
        <end position="348"/>
    </location>
</feature>
<keyword evidence="4" id="KW-1185">Reference proteome</keyword>
<dbReference type="GO" id="GO:0003712">
    <property type="term" value="F:transcription coregulator activity"/>
    <property type="evidence" value="ECO:0007669"/>
    <property type="project" value="InterPro"/>
</dbReference>
<feature type="compositionally biased region" description="Low complexity" evidence="1">
    <location>
        <begin position="32"/>
        <end position="42"/>
    </location>
</feature>
<evidence type="ECO:0000259" key="2">
    <source>
        <dbReference type="Pfam" id="PF12090"/>
    </source>
</evidence>
<feature type="domain" description="Spt20-like SEP" evidence="2">
    <location>
        <begin position="133"/>
        <end position="386"/>
    </location>
</feature>
<gene>
    <name evidence="3" type="ORF">H2200_000542</name>
</gene>